<dbReference type="AlphaFoldDB" id="A0A0C2WSJ7"/>
<accession>A0A0C2WSJ7</accession>
<organism evidence="1 2">
    <name type="scientific">Amanita muscaria (strain Koide BX008)</name>
    <dbReference type="NCBI Taxonomy" id="946122"/>
    <lineage>
        <taxon>Eukaryota</taxon>
        <taxon>Fungi</taxon>
        <taxon>Dikarya</taxon>
        <taxon>Basidiomycota</taxon>
        <taxon>Agaricomycotina</taxon>
        <taxon>Agaricomycetes</taxon>
        <taxon>Agaricomycetidae</taxon>
        <taxon>Agaricales</taxon>
        <taxon>Pluteineae</taxon>
        <taxon>Amanitaceae</taxon>
        <taxon>Amanita</taxon>
    </lineage>
</organism>
<evidence type="ECO:0000313" key="2">
    <source>
        <dbReference type="Proteomes" id="UP000054549"/>
    </source>
</evidence>
<proteinExistence type="predicted"/>
<protein>
    <submittedName>
        <fullName evidence="1">Uncharacterized protein</fullName>
    </submittedName>
</protein>
<dbReference type="EMBL" id="KN818247">
    <property type="protein sequence ID" value="KIL64667.1"/>
    <property type="molecule type" value="Genomic_DNA"/>
</dbReference>
<dbReference type="HOGENOM" id="CLU_2557807_0_0_1"/>
<gene>
    <name evidence="1" type="ORF">M378DRAFT_11248</name>
</gene>
<dbReference type="Proteomes" id="UP000054549">
    <property type="component" value="Unassembled WGS sequence"/>
</dbReference>
<keyword evidence="2" id="KW-1185">Reference proteome</keyword>
<sequence length="82" mass="8281">MGAPPGVPVSLNLSALRNKEFEAIYLVVGLLIATIGTNAQGFSPGWIPGQQAATTAVLASPHASLPVESPSGLLNSALTSLQ</sequence>
<dbReference type="InParanoid" id="A0A0C2WSJ7"/>
<name>A0A0C2WSJ7_AMAMK</name>
<reference evidence="1 2" key="1">
    <citation type="submission" date="2014-04" db="EMBL/GenBank/DDBJ databases">
        <title>Evolutionary Origins and Diversification of the Mycorrhizal Mutualists.</title>
        <authorList>
            <consortium name="DOE Joint Genome Institute"/>
            <consortium name="Mycorrhizal Genomics Consortium"/>
            <person name="Kohler A."/>
            <person name="Kuo A."/>
            <person name="Nagy L.G."/>
            <person name="Floudas D."/>
            <person name="Copeland A."/>
            <person name="Barry K.W."/>
            <person name="Cichocki N."/>
            <person name="Veneault-Fourrey C."/>
            <person name="LaButti K."/>
            <person name="Lindquist E.A."/>
            <person name="Lipzen A."/>
            <person name="Lundell T."/>
            <person name="Morin E."/>
            <person name="Murat C."/>
            <person name="Riley R."/>
            <person name="Ohm R."/>
            <person name="Sun H."/>
            <person name="Tunlid A."/>
            <person name="Henrissat B."/>
            <person name="Grigoriev I.V."/>
            <person name="Hibbett D.S."/>
            <person name="Martin F."/>
        </authorList>
    </citation>
    <scope>NUCLEOTIDE SEQUENCE [LARGE SCALE GENOMIC DNA]</scope>
    <source>
        <strain evidence="1 2">Koide BX008</strain>
    </source>
</reference>
<evidence type="ECO:0000313" key="1">
    <source>
        <dbReference type="EMBL" id="KIL64667.1"/>
    </source>
</evidence>